<evidence type="ECO:0000256" key="2">
    <source>
        <dbReference type="SAM" id="SignalP"/>
    </source>
</evidence>
<dbReference type="AlphaFoldDB" id="A0A1F6XDL7"/>
<accession>A0A1F6XDL7</accession>
<name>A0A1F6XDL7_9BACT</name>
<keyword evidence="1" id="KW-1133">Transmembrane helix</keyword>
<comment type="caution">
    <text evidence="3">The sequence shown here is derived from an EMBL/GenBank/DDBJ whole genome shotgun (WGS) entry which is preliminary data.</text>
</comment>
<gene>
    <name evidence="3" type="ORF">A2933_01285</name>
</gene>
<sequence>MKKTAKFLIFVFLLVLIAMPLLSFAAEPLVKCGTQVDAEGKITNPCGFNEFLGLINRVIKFVLFDLALPIAAIMFAWAGVLMVTAGGSTEKVGKAKRIFTNVAIGFIIAVIAWLIVRTILTILGFEGSWIGF</sequence>
<reference evidence="3 4" key="1">
    <citation type="journal article" date="2016" name="Nat. Commun.">
        <title>Thousands of microbial genomes shed light on interconnected biogeochemical processes in an aquifer system.</title>
        <authorList>
            <person name="Anantharaman K."/>
            <person name="Brown C.T."/>
            <person name="Hug L.A."/>
            <person name="Sharon I."/>
            <person name="Castelle C.J."/>
            <person name="Probst A.J."/>
            <person name="Thomas B.C."/>
            <person name="Singh A."/>
            <person name="Wilkins M.J."/>
            <person name="Karaoz U."/>
            <person name="Brodie E.L."/>
            <person name="Williams K.H."/>
            <person name="Hubbard S.S."/>
            <person name="Banfield J.F."/>
        </authorList>
    </citation>
    <scope>NUCLEOTIDE SEQUENCE [LARGE SCALE GENOMIC DNA]</scope>
</reference>
<feature type="signal peptide" evidence="2">
    <location>
        <begin position="1"/>
        <end position="25"/>
    </location>
</feature>
<dbReference type="EMBL" id="MFVH01000016">
    <property type="protein sequence ID" value="OGI92185.1"/>
    <property type="molecule type" value="Genomic_DNA"/>
</dbReference>
<protein>
    <recommendedName>
        <fullName evidence="5">TrbC/VIRB2 family protein</fullName>
    </recommendedName>
</protein>
<dbReference type="Proteomes" id="UP000179381">
    <property type="component" value="Unassembled WGS sequence"/>
</dbReference>
<evidence type="ECO:0000313" key="3">
    <source>
        <dbReference type="EMBL" id="OGI92185.1"/>
    </source>
</evidence>
<evidence type="ECO:0008006" key="5">
    <source>
        <dbReference type="Google" id="ProtNLM"/>
    </source>
</evidence>
<proteinExistence type="predicted"/>
<feature type="chain" id="PRO_5009225774" description="TrbC/VIRB2 family protein" evidence="2">
    <location>
        <begin position="26"/>
        <end position="132"/>
    </location>
</feature>
<evidence type="ECO:0000256" key="1">
    <source>
        <dbReference type="SAM" id="Phobius"/>
    </source>
</evidence>
<dbReference type="InterPro" id="IPR043993">
    <property type="entry name" value="T4SS_pilin"/>
</dbReference>
<feature type="transmembrane region" description="Helical" evidence="1">
    <location>
        <begin position="98"/>
        <end position="125"/>
    </location>
</feature>
<organism evidence="3 4">
    <name type="scientific">Candidatus Nomurabacteria bacterium RIFCSPLOWO2_01_FULL_46_18</name>
    <dbReference type="NCBI Taxonomy" id="1801783"/>
    <lineage>
        <taxon>Bacteria</taxon>
        <taxon>Candidatus Nomuraibacteriota</taxon>
    </lineage>
</organism>
<evidence type="ECO:0000313" key="4">
    <source>
        <dbReference type="Proteomes" id="UP000179381"/>
    </source>
</evidence>
<keyword evidence="1" id="KW-0472">Membrane</keyword>
<dbReference type="Pfam" id="PF18895">
    <property type="entry name" value="T4SS_pilin"/>
    <property type="match status" value="1"/>
</dbReference>
<keyword evidence="2" id="KW-0732">Signal</keyword>
<keyword evidence="1" id="KW-0812">Transmembrane</keyword>
<feature type="transmembrane region" description="Helical" evidence="1">
    <location>
        <begin position="66"/>
        <end position="86"/>
    </location>
</feature>